<name>A0AA38GJS4_TAXCH</name>
<dbReference type="InterPro" id="IPR000719">
    <property type="entry name" value="Prot_kinase_dom"/>
</dbReference>
<evidence type="ECO:0000313" key="11">
    <source>
        <dbReference type="EMBL" id="KAH9323168.1"/>
    </source>
</evidence>
<keyword evidence="7" id="KW-0325">Glycoprotein</keyword>
<keyword evidence="2" id="KW-0433">Leucine-rich repeat</keyword>
<dbReference type="Pfam" id="PF07714">
    <property type="entry name" value="PK_Tyr_Ser-Thr"/>
    <property type="match status" value="1"/>
</dbReference>
<evidence type="ECO:0000256" key="4">
    <source>
        <dbReference type="ARBA" id="ARBA00022737"/>
    </source>
</evidence>
<dbReference type="InterPro" id="IPR001245">
    <property type="entry name" value="Ser-Thr/Tyr_kinase_cat_dom"/>
</dbReference>
<keyword evidence="3 8" id="KW-0812">Transmembrane</keyword>
<feature type="non-terminal residue" evidence="11">
    <location>
        <position position="1"/>
    </location>
</feature>
<feature type="signal peptide" evidence="9">
    <location>
        <begin position="1"/>
        <end position="24"/>
    </location>
</feature>
<dbReference type="AlphaFoldDB" id="A0AA38GJS4"/>
<feature type="domain" description="Protein kinase" evidence="10">
    <location>
        <begin position="492"/>
        <end position="597"/>
    </location>
</feature>
<dbReference type="GO" id="GO:0016020">
    <property type="term" value="C:membrane"/>
    <property type="evidence" value="ECO:0007669"/>
    <property type="project" value="UniProtKB-SubCell"/>
</dbReference>
<dbReference type="FunFam" id="3.80.10.10:FF:000155">
    <property type="entry name" value="Putative inactive leucine-rich repeat receptor-like protein kinase"/>
    <property type="match status" value="1"/>
</dbReference>
<keyword evidence="5 8" id="KW-1133">Transmembrane helix</keyword>
<dbReference type="SMART" id="SM00369">
    <property type="entry name" value="LRR_TYP"/>
    <property type="match status" value="4"/>
</dbReference>
<evidence type="ECO:0000256" key="6">
    <source>
        <dbReference type="ARBA" id="ARBA00023136"/>
    </source>
</evidence>
<dbReference type="PROSITE" id="PS51450">
    <property type="entry name" value="LRR"/>
    <property type="match status" value="1"/>
</dbReference>
<organism evidence="11 12">
    <name type="scientific">Taxus chinensis</name>
    <name type="common">Chinese yew</name>
    <name type="synonym">Taxus wallichiana var. chinensis</name>
    <dbReference type="NCBI Taxonomy" id="29808"/>
    <lineage>
        <taxon>Eukaryota</taxon>
        <taxon>Viridiplantae</taxon>
        <taxon>Streptophyta</taxon>
        <taxon>Embryophyta</taxon>
        <taxon>Tracheophyta</taxon>
        <taxon>Spermatophyta</taxon>
        <taxon>Pinopsida</taxon>
        <taxon>Pinidae</taxon>
        <taxon>Conifers II</taxon>
        <taxon>Cupressales</taxon>
        <taxon>Taxaceae</taxon>
        <taxon>Taxus</taxon>
    </lineage>
</organism>
<dbReference type="SUPFAM" id="SSF52058">
    <property type="entry name" value="L domain-like"/>
    <property type="match status" value="1"/>
</dbReference>
<dbReference type="InterPro" id="IPR003591">
    <property type="entry name" value="Leu-rich_rpt_typical-subtyp"/>
</dbReference>
<dbReference type="PROSITE" id="PS50011">
    <property type="entry name" value="PROTEIN_KINASE_DOM"/>
    <property type="match status" value="1"/>
</dbReference>
<dbReference type="Gene3D" id="3.30.200.20">
    <property type="entry name" value="Phosphorylase Kinase, domain 1"/>
    <property type="match status" value="1"/>
</dbReference>
<dbReference type="GO" id="GO:0004672">
    <property type="term" value="F:protein kinase activity"/>
    <property type="evidence" value="ECO:0007669"/>
    <property type="project" value="InterPro"/>
</dbReference>
<keyword evidence="12" id="KW-1185">Reference proteome</keyword>
<keyword evidence="9" id="KW-0732">Signal</keyword>
<sequence>MFLYSKWVVTVLFLFLFLLPGSQQFQSSNVQTLLRIRSLLEFPSALKAWSNETDFCNLSSSPSVAIVCYEDTITQLRIVGDKGSSSKGNNGNFFVSNKTLSSAFSVDSFMTTVYKLSSLKVLSLVSLGLWGPLPGKIGRLSSLDILNVSSNYFNGNIPQELSLLRNLHTLILDNNMFNGTVPDWLSAFPSLTSLSLKNNFFIGPLPSSLSTLQSLRVLYLSGNQLSGNLPDLTSLINLQELDLQGNSLGPLFPALGKKLVIIILRKNNFRFHIPMDLESFNQLQQLDLSFNDLIGLPPSYLFSLPSIRFLNLASNSFTGTLPQNLTCNSRLTSVDLSLNFLTGNLPPCLASLVNQKRTVMFAQNCLATGLQHQHPISFCKNAATATGVHPKKSKKESRTITVAIVLGIVGGVVGFFAVLGLLLLVLLRRSERKKLTKKPPRKLVAKNVSTGFSSDLLANARYISQTMRLGALGLPQYRPFAMEELEEATHIFNPSSLMGAGSHGKLYRGRLEDGTLIVIRSLKFEWRHTIQNLKIHLELLSKLRHRHLVSLLGHCIDYDQDGLTVKRIFLIFEYVSNGTLRNNLLGRLTEKVLTWPQ</sequence>
<dbReference type="Proteomes" id="UP000824469">
    <property type="component" value="Unassembled WGS sequence"/>
</dbReference>
<evidence type="ECO:0000256" key="7">
    <source>
        <dbReference type="ARBA" id="ARBA00023180"/>
    </source>
</evidence>
<dbReference type="GO" id="GO:0033612">
    <property type="term" value="F:receptor serine/threonine kinase binding"/>
    <property type="evidence" value="ECO:0007669"/>
    <property type="project" value="TreeGrafter"/>
</dbReference>
<dbReference type="PANTHER" id="PTHR48056:SF61">
    <property type="entry name" value="PROTEIN KINASE DOMAIN-CONTAINING PROTEIN"/>
    <property type="match status" value="1"/>
</dbReference>
<dbReference type="Pfam" id="PF13855">
    <property type="entry name" value="LRR_8"/>
    <property type="match status" value="1"/>
</dbReference>
<dbReference type="Pfam" id="PF00560">
    <property type="entry name" value="LRR_1"/>
    <property type="match status" value="4"/>
</dbReference>
<dbReference type="OMA" id="VIEITCK"/>
<evidence type="ECO:0000259" key="10">
    <source>
        <dbReference type="PROSITE" id="PS50011"/>
    </source>
</evidence>
<dbReference type="InterPro" id="IPR032675">
    <property type="entry name" value="LRR_dom_sf"/>
</dbReference>
<proteinExistence type="predicted"/>
<evidence type="ECO:0000256" key="5">
    <source>
        <dbReference type="ARBA" id="ARBA00022989"/>
    </source>
</evidence>
<dbReference type="InterPro" id="IPR001611">
    <property type="entry name" value="Leu-rich_rpt"/>
</dbReference>
<comment type="caution">
    <text evidence="11">The sequence shown here is derived from an EMBL/GenBank/DDBJ whole genome shotgun (WGS) entry which is preliminary data.</text>
</comment>
<accession>A0AA38GJS4</accession>
<dbReference type="SUPFAM" id="SSF56112">
    <property type="entry name" value="Protein kinase-like (PK-like)"/>
    <property type="match status" value="1"/>
</dbReference>
<evidence type="ECO:0000256" key="8">
    <source>
        <dbReference type="SAM" id="Phobius"/>
    </source>
</evidence>
<dbReference type="InterPro" id="IPR050647">
    <property type="entry name" value="Plant_LRR-RLKs"/>
</dbReference>
<dbReference type="Gene3D" id="3.80.10.10">
    <property type="entry name" value="Ribonuclease Inhibitor"/>
    <property type="match status" value="2"/>
</dbReference>
<keyword evidence="6 8" id="KW-0472">Membrane</keyword>
<evidence type="ECO:0000256" key="2">
    <source>
        <dbReference type="ARBA" id="ARBA00022614"/>
    </source>
</evidence>
<evidence type="ECO:0000313" key="12">
    <source>
        <dbReference type="Proteomes" id="UP000824469"/>
    </source>
</evidence>
<comment type="subcellular location">
    <subcellularLocation>
        <location evidence="1">Membrane</location>
    </subcellularLocation>
</comment>
<dbReference type="FunFam" id="3.80.10.10:FF:000380">
    <property type="entry name" value="Putative inactive leucine-rich repeat receptor-like protein kinase"/>
    <property type="match status" value="1"/>
</dbReference>
<feature type="transmembrane region" description="Helical" evidence="8">
    <location>
        <begin position="400"/>
        <end position="427"/>
    </location>
</feature>
<dbReference type="InterPro" id="IPR011009">
    <property type="entry name" value="Kinase-like_dom_sf"/>
</dbReference>
<evidence type="ECO:0000256" key="1">
    <source>
        <dbReference type="ARBA" id="ARBA00004370"/>
    </source>
</evidence>
<dbReference type="GO" id="GO:0005524">
    <property type="term" value="F:ATP binding"/>
    <property type="evidence" value="ECO:0007669"/>
    <property type="project" value="InterPro"/>
</dbReference>
<feature type="chain" id="PRO_5041418274" description="Protein kinase domain-containing protein" evidence="9">
    <location>
        <begin position="25"/>
        <end position="597"/>
    </location>
</feature>
<gene>
    <name evidence="11" type="ORF">KI387_017807</name>
</gene>
<dbReference type="PANTHER" id="PTHR48056">
    <property type="entry name" value="LRR RECEPTOR-LIKE SERINE/THREONINE-PROTEIN KINASE-RELATED"/>
    <property type="match status" value="1"/>
</dbReference>
<keyword evidence="4" id="KW-0677">Repeat</keyword>
<protein>
    <recommendedName>
        <fullName evidence="10">Protein kinase domain-containing protein</fullName>
    </recommendedName>
</protein>
<reference evidence="11 12" key="1">
    <citation type="journal article" date="2021" name="Nat. Plants">
        <title>The Taxus genome provides insights into paclitaxel biosynthesis.</title>
        <authorList>
            <person name="Xiong X."/>
            <person name="Gou J."/>
            <person name="Liao Q."/>
            <person name="Li Y."/>
            <person name="Zhou Q."/>
            <person name="Bi G."/>
            <person name="Li C."/>
            <person name="Du R."/>
            <person name="Wang X."/>
            <person name="Sun T."/>
            <person name="Guo L."/>
            <person name="Liang H."/>
            <person name="Lu P."/>
            <person name="Wu Y."/>
            <person name="Zhang Z."/>
            <person name="Ro D.K."/>
            <person name="Shang Y."/>
            <person name="Huang S."/>
            <person name="Yan J."/>
        </authorList>
    </citation>
    <scope>NUCLEOTIDE SEQUENCE [LARGE SCALE GENOMIC DNA]</scope>
    <source>
        <strain evidence="11">Ta-2019</strain>
    </source>
</reference>
<evidence type="ECO:0000256" key="3">
    <source>
        <dbReference type="ARBA" id="ARBA00022692"/>
    </source>
</evidence>
<dbReference type="EMBL" id="JAHRHJ020000003">
    <property type="protein sequence ID" value="KAH9323168.1"/>
    <property type="molecule type" value="Genomic_DNA"/>
</dbReference>
<evidence type="ECO:0000256" key="9">
    <source>
        <dbReference type="SAM" id="SignalP"/>
    </source>
</evidence>